<feature type="non-terminal residue" evidence="1">
    <location>
        <position position="64"/>
    </location>
</feature>
<proteinExistence type="predicted"/>
<gene>
    <name evidence="1" type="ORF">F4162_02335</name>
</gene>
<organism evidence="1">
    <name type="scientific">Synechococcus sp. SB0676_bin_10</name>
    <dbReference type="NCBI Taxonomy" id="2604869"/>
    <lineage>
        <taxon>Bacteria</taxon>
        <taxon>Bacillati</taxon>
        <taxon>Cyanobacteriota</taxon>
        <taxon>Cyanophyceae</taxon>
        <taxon>Synechococcales</taxon>
        <taxon>Synechococcaceae</taxon>
        <taxon>Synechococcus</taxon>
    </lineage>
</organism>
<protein>
    <submittedName>
        <fullName evidence="1">Uncharacterized protein</fullName>
    </submittedName>
</protein>
<dbReference type="EMBL" id="VYDO01000085">
    <property type="protein sequence ID" value="MYG37852.1"/>
    <property type="molecule type" value="Genomic_DNA"/>
</dbReference>
<accession>A0A6B1FC10</accession>
<reference evidence="1" key="1">
    <citation type="submission" date="2019-09" db="EMBL/GenBank/DDBJ databases">
        <title>Characterisation of the sponge microbiome using genome-centric metagenomics.</title>
        <authorList>
            <person name="Engelberts J.P."/>
            <person name="Robbins S.J."/>
            <person name="De Goeij J.M."/>
            <person name="Aranda M."/>
            <person name="Bell S.C."/>
            <person name="Webster N.S."/>
        </authorList>
    </citation>
    <scope>NUCLEOTIDE SEQUENCE</scope>
    <source>
        <strain evidence="1">SB0676_bin_10</strain>
    </source>
</reference>
<comment type="caution">
    <text evidence="1">The sequence shown here is derived from an EMBL/GenBank/DDBJ whole genome shotgun (WGS) entry which is preliminary data.</text>
</comment>
<dbReference type="AlphaFoldDB" id="A0A6B1FC10"/>
<evidence type="ECO:0000313" key="1">
    <source>
        <dbReference type="EMBL" id="MYG37852.1"/>
    </source>
</evidence>
<name>A0A6B1FC10_9SYNE</name>
<sequence length="64" mass="7013">MSVSAEPHREPPPWRLPEVLPSGDLQLAEQLDLPQALVAVLRRRGHSDPDILEILEPAPAPPPP</sequence>